<proteinExistence type="predicted"/>
<keyword evidence="1" id="KW-0732">Signal</keyword>
<accession>A0A8T0K6E2</accession>
<evidence type="ECO:0000259" key="2">
    <source>
        <dbReference type="Pfam" id="PF06547"/>
    </source>
</evidence>
<dbReference type="InterPro" id="IPR010543">
    <property type="entry name" value="DUF1117"/>
</dbReference>
<dbReference type="EMBL" id="JABFOF010000007">
    <property type="protein sequence ID" value="KAG2391593.1"/>
    <property type="molecule type" value="Genomic_DNA"/>
</dbReference>
<evidence type="ECO:0000313" key="4">
    <source>
        <dbReference type="Proteomes" id="UP000743370"/>
    </source>
</evidence>
<sequence length="240" mass="26564">MTRGLHRYFFLFLRFLQSFQSSVVHFLQAVCRHELPSEQASSESRVAGQIEEEAVGLTIWRLPGGGFAVGRFAGESHLSVVYTEMENGGNLSEGSRRISLSVGSGRVRESRGGIGRMFRNWFGRIGALTTSRSLSTSLFSRRRSSTRTWNSSPKGTPEKDCSCCIPHHWGRSHAKLLDLFNVDMYSSHILSALAYDKAAYKPLHSSVDAKLQAICEGLAEMQKQAKAICEGSEVNAVQCI</sequence>
<protein>
    <submittedName>
        <fullName evidence="3">E3 ubiquitin-protein</fullName>
    </submittedName>
</protein>
<dbReference type="Pfam" id="PF06547">
    <property type="entry name" value="DUF1117"/>
    <property type="match status" value="1"/>
</dbReference>
<gene>
    <name evidence="3" type="ORF">HKW66_Vig0126460</name>
</gene>
<evidence type="ECO:0000313" key="3">
    <source>
        <dbReference type="EMBL" id="KAG2391593.1"/>
    </source>
</evidence>
<feature type="domain" description="DUF1117" evidence="2">
    <location>
        <begin position="55"/>
        <end position="147"/>
    </location>
</feature>
<dbReference type="Proteomes" id="UP000743370">
    <property type="component" value="Unassembled WGS sequence"/>
</dbReference>
<feature type="signal peptide" evidence="1">
    <location>
        <begin position="1"/>
        <end position="21"/>
    </location>
</feature>
<feature type="chain" id="PRO_5035795723" evidence="1">
    <location>
        <begin position="22"/>
        <end position="240"/>
    </location>
</feature>
<evidence type="ECO:0000256" key="1">
    <source>
        <dbReference type="SAM" id="SignalP"/>
    </source>
</evidence>
<dbReference type="AlphaFoldDB" id="A0A8T0K6E2"/>
<organism evidence="3 4">
    <name type="scientific">Phaseolus angularis</name>
    <name type="common">Azuki bean</name>
    <name type="synonym">Vigna angularis</name>
    <dbReference type="NCBI Taxonomy" id="3914"/>
    <lineage>
        <taxon>Eukaryota</taxon>
        <taxon>Viridiplantae</taxon>
        <taxon>Streptophyta</taxon>
        <taxon>Embryophyta</taxon>
        <taxon>Tracheophyta</taxon>
        <taxon>Spermatophyta</taxon>
        <taxon>Magnoliopsida</taxon>
        <taxon>eudicotyledons</taxon>
        <taxon>Gunneridae</taxon>
        <taxon>Pentapetalae</taxon>
        <taxon>rosids</taxon>
        <taxon>fabids</taxon>
        <taxon>Fabales</taxon>
        <taxon>Fabaceae</taxon>
        <taxon>Papilionoideae</taxon>
        <taxon>50 kb inversion clade</taxon>
        <taxon>NPAAA clade</taxon>
        <taxon>indigoferoid/millettioid clade</taxon>
        <taxon>Phaseoleae</taxon>
        <taxon>Vigna</taxon>
    </lineage>
</organism>
<name>A0A8T0K6E2_PHAAN</name>
<reference evidence="3 4" key="1">
    <citation type="submission" date="2020-05" db="EMBL/GenBank/DDBJ databases">
        <title>Vigna angularis (adzuki bean) Var. LongXiaoDou No. 4 denovo assembly.</title>
        <authorList>
            <person name="Xiang H."/>
        </authorList>
    </citation>
    <scope>NUCLEOTIDE SEQUENCE [LARGE SCALE GENOMIC DNA]</scope>
    <source>
        <tissue evidence="3">Leaf</tissue>
    </source>
</reference>
<comment type="caution">
    <text evidence="3">The sequence shown here is derived from an EMBL/GenBank/DDBJ whole genome shotgun (WGS) entry which is preliminary data.</text>
</comment>